<name>A0AAV1I0J3_9CHLO</name>
<reference evidence="2 3" key="1">
    <citation type="submission" date="2023-10" db="EMBL/GenBank/DDBJ databases">
        <authorList>
            <person name="Maclean D."/>
            <person name="Macfadyen A."/>
        </authorList>
    </citation>
    <scope>NUCLEOTIDE SEQUENCE [LARGE SCALE GENOMIC DNA]</scope>
</reference>
<evidence type="ECO:0000256" key="1">
    <source>
        <dbReference type="SAM" id="MobiDB-lite"/>
    </source>
</evidence>
<evidence type="ECO:0000313" key="2">
    <source>
        <dbReference type="EMBL" id="CAK0770309.1"/>
    </source>
</evidence>
<dbReference type="EMBL" id="CAUYUE010000004">
    <property type="protein sequence ID" value="CAK0770309.1"/>
    <property type="molecule type" value="Genomic_DNA"/>
</dbReference>
<sequence length="134" mass="14414">MYDKDLPGWQSTATDIGGTVRQGMWKGVGVDLSRYCHGALRGNPAESTDYKTESPVTASPATMATLAMWHTPVERVLIQAFAAKAFPEAASKAARAVFPMHANLDDKIKEKFGGAVRDSSAKRSGHSESKMRSG</sequence>
<dbReference type="Proteomes" id="UP001314263">
    <property type="component" value="Unassembled WGS sequence"/>
</dbReference>
<feature type="region of interest" description="Disordered" evidence="1">
    <location>
        <begin position="115"/>
        <end position="134"/>
    </location>
</feature>
<evidence type="ECO:0000313" key="3">
    <source>
        <dbReference type="Proteomes" id="UP001314263"/>
    </source>
</evidence>
<gene>
    <name evidence="2" type="ORF">CVIRNUC_003754</name>
</gene>
<dbReference type="AlphaFoldDB" id="A0AAV1I0J3"/>
<protein>
    <submittedName>
        <fullName evidence="2">Uncharacterized protein</fullName>
    </submittedName>
</protein>
<proteinExistence type="predicted"/>
<comment type="caution">
    <text evidence="2">The sequence shown here is derived from an EMBL/GenBank/DDBJ whole genome shotgun (WGS) entry which is preliminary data.</text>
</comment>
<organism evidence="2 3">
    <name type="scientific">Coccomyxa viridis</name>
    <dbReference type="NCBI Taxonomy" id="1274662"/>
    <lineage>
        <taxon>Eukaryota</taxon>
        <taxon>Viridiplantae</taxon>
        <taxon>Chlorophyta</taxon>
        <taxon>core chlorophytes</taxon>
        <taxon>Trebouxiophyceae</taxon>
        <taxon>Trebouxiophyceae incertae sedis</taxon>
        <taxon>Coccomyxaceae</taxon>
        <taxon>Coccomyxa</taxon>
    </lineage>
</organism>
<keyword evidence="3" id="KW-1185">Reference proteome</keyword>
<feature type="compositionally biased region" description="Basic and acidic residues" evidence="1">
    <location>
        <begin position="119"/>
        <end position="134"/>
    </location>
</feature>
<accession>A0AAV1I0J3</accession>